<accession>A0A2J6QBR1</accession>
<dbReference type="EMBL" id="KZ613474">
    <property type="protein sequence ID" value="PMD23711.1"/>
    <property type="molecule type" value="Genomic_DNA"/>
</dbReference>
<sequence>MFSKRTQLSQSQVIDSDRLQQHFLSHPDSSIFERDSHYFNLFTVPALPKQVIPSIYSFPQFHPTPFRRLPGIWRVKSNYRKTRLGQSGWCRLQCSFRPLPLSRMQPTAMKLSGAEHGSHTCPPQPFKHLQHLQHRTVCIRMLESPEKGPWQSLVHTEYDVGLTRHAAPPSHLSSQGWKISEDFIAACQTNLRSLMGDLISHFSFESTGIGDTRPPPGWLLLLHSAWVDIQLSLLFRQHYMVHGAPKGQQGDKSGGAAGLRSEGPLPATAGSQFSPSPFLPQQLPYLVVLNGIATSGTSITRCAIGCSSHLLVALIRFSAHIMATFAPSDLLHFERMILPNCRRAVIQHLGYSEI</sequence>
<dbReference type="Proteomes" id="UP000235672">
    <property type="component" value="Unassembled WGS sequence"/>
</dbReference>
<gene>
    <name evidence="1" type="ORF">NA56DRAFT_701112</name>
</gene>
<organism evidence="1 2">
    <name type="scientific">Hyaloscypha hepaticicola</name>
    <dbReference type="NCBI Taxonomy" id="2082293"/>
    <lineage>
        <taxon>Eukaryota</taxon>
        <taxon>Fungi</taxon>
        <taxon>Dikarya</taxon>
        <taxon>Ascomycota</taxon>
        <taxon>Pezizomycotina</taxon>
        <taxon>Leotiomycetes</taxon>
        <taxon>Helotiales</taxon>
        <taxon>Hyaloscyphaceae</taxon>
        <taxon>Hyaloscypha</taxon>
    </lineage>
</organism>
<proteinExistence type="predicted"/>
<protein>
    <submittedName>
        <fullName evidence="1">Uncharacterized protein</fullName>
    </submittedName>
</protein>
<keyword evidence="2" id="KW-1185">Reference proteome</keyword>
<name>A0A2J6QBR1_9HELO</name>
<dbReference type="AlphaFoldDB" id="A0A2J6QBR1"/>
<evidence type="ECO:0000313" key="2">
    <source>
        <dbReference type="Proteomes" id="UP000235672"/>
    </source>
</evidence>
<reference evidence="1 2" key="1">
    <citation type="submission" date="2016-05" db="EMBL/GenBank/DDBJ databases">
        <title>A degradative enzymes factory behind the ericoid mycorrhizal symbiosis.</title>
        <authorList>
            <consortium name="DOE Joint Genome Institute"/>
            <person name="Martino E."/>
            <person name="Morin E."/>
            <person name="Grelet G."/>
            <person name="Kuo A."/>
            <person name="Kohler A."/>
            <person name="Daghino S."/>
            <person name="Barry K."/>
            <person name="Choi C."/>
            <person name="Cichocki N."/>
            <person name="Clum A."/>
            <person name="Copeland A."/>
            <person name="Hainaut M."/>
            <person name="Haridas S."/>
            <person name="Labutti K."/>
            <person name="Lindquist E."/>
            <person name="Lipzen A."/>
            <person name="Khouja H.-R."/>
            <person name="Murat C."/>
            <person name="Ohm R."/>
            <person name="Olson A."/>
            <person name="Spatafora J."/>
            <person name="Veneault-Fourrey C."/>
            <person name="Henrissat B."/>
            <person name="Grigoriev I."/>
            <person name="Martin F."/>
            <person name="Perotto S."/>
        </authorList>
    </citation>
    <scope>NUCLEOTIDE SEQUENCE [LARGE SCALE GENOMIC DNA]</scope>
    <source>
        <strain evidence="1 2">UAMH 7357</strain>
    </source>
</reference>
<evidence type="ECO:0000313" key="1">
    <source>
        <dbReference type="EMBL" id="PMD23711.1"/>
    </source>
</evidence>